<proteinExistence type="predicted"/>
<dbReference type="AlphaFoldDB" id="A0A3R6BJG6"/>
<protein>
    <submittedName>
        <fullName evidence="1">Uncharacterized protein</fullName>
    </submittedName>
</protein>
<evidence type="ECO:0000313" key="2">
    <source>
        <dbReference type="Proteomes" id="UP000286260"/>
    </source>
</evidence>
<dbReference type="Proteomes" id="UP000286260">
    <property type="component" value="Unassembled WGS sequence"/>
</dbReference>
<dbReference type="EMBL" id="QSII01000024">
    <property type="protein sequence ID" value="RHC81525.1"/>
    <property type="molecule type" value="Genomic_DNA"/>
</dbReference>
<name>A0A3R6BJG6_9BACT</name>
<reference evidence="1 2" key="1">
    <citation type="submission" date="2018-08" db="EMBL/GenBank/DDBJ databases">
        <title>A genome reference for cultivated species of the human gut microbiota.</title>
        <authorList>
            <person name="Zou Y."/>
            <person name="Xue W."/>
            <person name="Luo G."/>
        </authorList>
    </citation>
    <scope>NUCLEOTIDE SEQUENCE [LARGE SCALE GENOMIC DNA]</scope>
    <source>
        <strain evidence="1 2">AM34-17</strain>
    </source>
</reference>
<accession>A0A3R6BJG6</accession>
<organism evidence="1 2">
    <name type="scientific">Parabacteroides merdae</name>
    <dbReference type="NCBI Taxonomy" id="46503"/>
    <lineage>
        <taxon>Bacteria</taxon>
        <taxon>Pseudomonadati</taxon>
        <taxon>Bacteroidota</taxon>
        <taxon>Bacteroidia</taxon>
        <taxon>Bacteroidales</taxon>
        <taxon>Tannerellaceae</taxon>
        <taxon>Parabacteroides</taxon>
    </lineage>
</organism>
<gene>
    <name evidence="1" type="ORF">DW828_15780</name>
</gene>
<evidence type="ECO:0000313" key="1">
    <source>
        <dbReference type="EMBL" id="RHC81525.1"/>
    </source>
</evidence>
<comment type="caution">
    <text evidence="1">The sequence shown here is derived from an EMBL/GenBank/DDBJ whole genome shotgun (WGS) entry which is preliminary data.</text>
</comment>
<sequence length="65" mass="8000">MERMFYNKYTNELYCNIEDYENRTGDIEHNEIYNSNDIISFDRSELGEMMANKIVQPKFEFRLIY</sequence>
<dbReference type="RefSeq" id="WP_122204859.1">
    <property type="nucleotide sequence ID" value="NZ_JBBNNE010000011.1"/>
</dbReference>